<dbReference type="InterPro" id="IPR052979">
    <property type="entry name" value="Adenylate-forming_domain"/>
</dbReference>
<organism evidence="2 3">
    <name type="scientific">Penicillium arizonense</name>
    <dbReference type="NCBI Taxonomy" id="1835702"/>
    <lineage>
        <taxon>Eukaryota</taxon>
        <taxon>Fungi</taxon>
        <taxon>Dikarya</taxon>
        <taxon>Ascomycota</taxon>
        <taxon>Pezizomycotina</taxon>
        <taxon>Eurotiomycetes</taxon>
        <taxon>Eurotiomycetidae</taxon>
        <taxon>Eurotiales</taxon>
        <taxon>Aspergillaceae</taxon>
        <taxon>Penicillium</taxon>
    </lineage>
</organism>
<dbReference type="OrthoDB" id="3142841at2759"/>
<dbReference type="RefSeq" id="XP_022488256.1">
    <property type="nucleotide sequence ID" value="XM_022631788.1"/>
</dbReference>
<evidence type="ECO:0000313" key="3">
    <source>
        <dbReference type="Proteomes" id="UP000177622"/>
    </source>
</evidence>
<dbReference type="AlphaFoldDB" id="A0A1F5LIC1"/>
<evidence type="ECO:0008006" key="4">
    <source>
        <dbReference type="Google" id="ProtNLM"/>
    </source>
</evidence>
<name>A0A1F5LIC1_PENAI</name>
<sequence length="359" mass="39766">MSDPKQNSPGAKPMLKRLYYQSDLHALLRRPIILATGNPTPNGSSIPSWGNSFRLCNRNPTTALSGIALAMLVGMVLSAYPTLRKLYHDKFEAIHRFFGWSVLVIVWVQVMLTVRDNKPPHQSLGEAVVCSPELWLLITITTSIATSWTLLKKVPVDSEVLSDHALRLHFQYTNAIRGSFIRLSERPLLEWHSFATIPIATNEDQKRGCSVIVSRAGDWTSRQISKPPTRIWVRGIPTMGVMRVASLFRSVVLIGTGSGIGPLLGHVPPCRLRLIWSTPSPLKTFGHGILDSVYKADPEAVVWDTRENGRPNLVEIACHAMQEIDAEAVIIISNETVTRIVVGAMERKGVPAFGAIWDS</sequence>
<dbReference type="PANTHER" id="PTHR33927:SF5">
    <property type="entry name" value="ENZYME, PUTATIVE (AFU_ORTHOLOGUE AFUA_8G01222)-RELATED"/>
    <property type="match status" value="1"/>
</dbReference>
<dbReference type="EMBL" id="LXJU01000009">
    <property type="protein sequence ID" value="OGE52816.1"/>
    <property type="molecule type" value="Genomic_DNA"/>
</dbReference>
<keyword evidence="3" id="KW-1185">Reference proteome</keyword>
<feature type="transmembrane region" description="Helical" evidence="1">
    <location>
        <begin position="95"/>
        <end position="114"/>
    </location>
</feature>
<evidence type="ECO:0000256" key="1">
    <source>
        <dbReference type="SAM" id="Phobius"/>
    </source>
</evidence>
<comment type="caution">
    <text evidence="2">The sequence shown here is derived from an EMBL/GenBank/DDBJ whole genome shotgun (WGS) entry which is preliminary data.</text>
</comment>
<dbReference type="PANTHER" id="PTHR33927">
    <property type="entry name" value="TRANSMEMBRANE PROTEIN"/>
    <property type="match status" value="1"/>
</dbReference>
<accession>A0A1F5LIC1</accession>
<protein>
    <recommendedName>
        <fullName evidence="4">Ferric oxidoreductase domain-containing protein</fullName>
    </recommendedName>
</protein>
<evidence type="ECO:0000313" key="2">
    <source>
        <dbReference type="EMBL" id="OGE52816.1"/>
    </source>
</evidence>
<proteinExistence type="predicted"/>
<dbReference type="Proteomes" id="UP000177622">
    <property type="component" value="Unassembled WGS sequence"/>
</dbReference>
<keyword evidence="1" id="KW-0472">Membrane</keyword>
<keyword evidence="1" id="KW-1133">Transmembrane helix</keyword>
<reference evidence="2 3" key="1">
    <citation type="journal article" date="2016" name="Sci. Rep.">
        <title>Penicillium arizonense, a new, genome sequenced fungal species, reveals a high chemical diversity in secreted metabolites.</title>
        <authorList>
            <person name="Grijseels S."/>
            <person name="Nielsen J.C."/>
            <person name="Randelovic M."/>
            <person name="Nielsen J."/>
            <person name="Nielsen K.F."/>
            <person name="Workman M."/>
            <person name="Frisvad J.C."/>
        </authorList>
    </citation>
    <scope>NUCLEOTIDE SEQUENCE [LARGE SCALE GENOMIC DNA]</scope>
    <source>
        <strain evidence="2 3">CBS 141311</strain>
    </source>
</reference>
<dbReference type="GeneID" id="34576522"/>
<keyword evidence="1" id="KW-0812">Transmembrane</keyword>
<gene>
    <name evidence="2" type="ORF">PENARI_c009G02723</name>
</gene>
<feature type="transmembrane region" description="Helical" evidence="1">
    <location>
        <begin position="63"/>
        <end position="83"/>
    </location>
</feature>